<protein>
    <submittedName>
        <fullName evidence="3">Uncharacterized protein</fullName>
    </submittedName>
</protein>
<feature type="transmembrane region" description="Helical" evidence="2">
    <location>
        <begin position="66"/>
        <end position="87"/>
    </location>
</feature>
<dbReference type="STRING" id="1038014.SAMN04487910_2052"/>
<keyword evidence="2" id="KW-0472">Membrane</keyword>
<evidence type="ECO:0000313" key="3">
    <source>
        <dbReference type="EMBL" id="SEL21829.1"/>
    </source>
</evidence>
<evidence type="ECO:0000256" key="2">
    <source>
        <dbReference type="SAM" id="Phobius"/>
    </source>
</evidence>
<dbReference type="Proteomes" id="UP000198521">
    <property type="component" value="Unassembled WGS sequence"/>
</dbReference>
<name>A0A1H7NEW1_AQUAM</name>
<gene>
    <name evidence="3" type="ORF">SAMN04487910_2052</name>
</gene>
<keyword evidence="2" id="KW-0812">Transmembrane</keyword>
<accession>A0A1H7NEW1</accession>
<keyword evidence="2" id="KW-1133">Transmembrane helix</keyword>
<keyword evidence="4" id="KW-1185">Reference proteome</keyword>
<dbReference type="EMBL" id="FOAB01000003">
    <property type="protein sequence ID" value="SEL21829.1"/>
    <property type="molecule type" value="Genomic_DNA"/>
</dbReference>
<sequence>MSAISGMNISMKNNNRRGKRKAFSNISGESDTESKGIKVEQVSEELLIKIRKKIKQQQKATKKRNIVIAIISLLLVTLVFWAIILHFQNDPGVSFGPFR</sequence>
<organism evidence="3 4">
    <name type="scientific">Aquimarina amphilecti</name>
    <dbReference type="NCBI Taxonomy" id="1038014"/>
    <lineage>
        <taxon>Bacteria</taxon>
        <taxon>Pseudomonadati</taxon>
        <taxon>Bacteroidota</taxon>
        <taxon>Flavobacteriia</taxon>
        <taxon>Flavobacteriales</taxon>
        <taxon>Flavobacteriaceae</taxon>
        <taxon>Aquimarina</taxon>
    </lineage>
</organism>
<evidence type="ECO:0000256" key="1">
    <source>
        <dbReference type="SAM" id="MobiDB-lite"/>
    </source>
</evidence>
<dbReference type="RefSeq" id="WP_091407991.1">
    <property type="nucleotide sequence ID" value="NZ_FOAB01000003.1"/>
</dbReference>
<dbReference type="OrthoDB" id="1165001at2"/>
<reference evidence="3 4" key="1">
    <citation type="submission" date="2016-10" db="EMBL/GenBank/DDBJ databases">
        <authorList>
            <person name="de Groot N.N."/>
        </authorList>
    </citation>
    <scope>NUCLEOTIDE SEQUENCE [LARGE SCALE GENOMIC DNA]</scope>
    <source>
        <strain evidence="3 4">DSM 25232</strain>
    </source>
</reference>
<proteinExistence type="predicted"/>
<evidence type="ECO:0000313" key="4">
    <source>
        <dbReference type="Proteomes" id="UP000198521"/>
    </source>
</evidence>
<feature type="region of interest" description="Disordered" evidence="1">
    <location>
        <begin position="1"/>
        <end position="36"/>
    </location>
</feature>
<dbReference type="AlphaFoldDB" id="A0A1H7NEW1"/>
<feature type="compositionally biased region" description="Polar residues" evidence="1">
    <location>
        <begin position="1"/>
        <end position="13"/>
    </location>
</feature>